<gene>
    <name evidence="1" type="ORF">OVA965_LOCUS35832</name>
    <name evidence="2" type="ORF">TMI583_LOCUS36811</name>
</gene>
<accession>A0A8S2FII7</accession>
<proteinExistence type="predicted"/>
<evidence type="ECO:0000313" key="3">
    <source>
        <dbReference type="Proteomes" id="UP000677228"/>
    </source>
</evidence>
<dbReference type="Proteomes" id="UP000677228">
    <property type="component" value="Unassembled WGS sequence"/>
</dbReference>
<dbReference type="EMBL" id="CAJOBA010053615">
    <property type="protein sequence ID" value="CAF4266623.1"/>
    <property type="molecule type" value="Genomic_DNA"/>
</dbReference>
<protein>
    <submittedName>
        <fullName evidence="1">Uncharacterized protein</fullName>
    </submittedName>
</protein>
<feature type="non-terminal residue" evidence="1">
    <location>
        <position position="1"/>
    </location>
</feature>
<dbReference type="EMBL" id="CAJNOK010031717">
    <property type="protein sequence ID" value="CAF1475447.1"/>
    <property type="molecule type" value="Genomic_DNA"/>
</dbReference>
<name>A0A8S2FII7_9BILA</name>
<evidence type="ECO:0000313" key="1">
    <source>
        <dbReference type="EMBL" id="CAF1475447.1"/>
    </source>
</evidence>
<reference evidence="1" key="1">
    <citation type="submission" date="2021-02" db="EMBL/GenBank/DDBJ databases">
        <authorList>
            <person name="Nowell W R."/>
        </authorList>
    </citation>
    <scope>NUCLEOTIDE SEQUENCE</scope>
</reference>
<dbReference type="AlphaFoldDB" id="A0A8S2FII7"/>
<dbReference type="Proteomes" id="UP000682733">
    <property type="component" value="Unassembled WGS sequence"/>
</dbReference>
<evidence type="ECO:0000313" key="2">
    <source>
        <dbReference type="EMBL" id="CAF4266623.1"/>
    </source>
</evidence>
<organism evidence="1 3">
    <name type="scientific">Didymodactylos carnosus</name>
    <dbReference type="NCBI Taxonomy" id="1234261"/>
    <lineage>
        <taxon>Eukaryota</taxon>
        <taxon>Metazoa</taxon>
        <taxon>Spiralia</taxon>
        <taxon>Gnathifera</taxon>
        <taxon>Rotifera</taxon>
        <taxon>Eurotatoria</taxon>
        <taxon>Bdelloidea</taxon>
        <taxon>Philodinida</taxon>
        <taxon>Philodinidae</taxon>
        <taxon>Didymodactylos</taxon>
    </lineage>
</organism>
<comment type="caution">
    <text evidence="1">The sequence shown here is derived from an EMBL/GenBank/DDBJ whole genome shotgun (WGS) entry which is preliminary data.</text>
</comment>
<sequence>MIPRGVVYDNACSIKLYMDANYGGDYFQRSNVSDYLMNEVHFVLDRFHEKTHVRHMYITVMSDKLVITAEMAQRMANSRRRAVTLRTLATVSRKEPIYINNRREITCHSHTELIWDDSFTDEELLRFCEEAERALYSDKNTLVNKGKRYLYPFSMDKSETHCVDGDIWSFRLDDKPLIDVDYNESRFDTSVVLGNTIYDGTVADVLGVTETDVITTSASETITEKFFGSVGCTAVVLDGIPTLTNRVSRRALHDLGCDTLGISIDSIISDNLKRSLSLNSIEQPARKKVCSEIDTWDLKSIQRALFARLDEASGSWTDEDNINNMHDTTAIGVLGSNKSALISRIQDAYNFVENIFPSDYKDVDLNSSCIHDVTGAGIHKVLSNQSAAPNRALFCQCFDGLKNQSKITAGYWFKVSRARVASIGATTGTHFPSIMVKFLQNAIPDGIENRFLYDVIANAVLPYDQRRKMGADGITLKHIFIVSHLIGQIIYKYDDVGDNSQRFVSDLMASFLHKGQQLMISGVSISKASFYAKGAELLPRVIVS</sequence>